<organism evidence="2 3">
    <name type="scientific">Yoonia vestfoldensis</name>
    <dbReference type="NCBI Taxonomy" id="245188"/>
    <lineage>
        <taxon>Bacteria</taxon>
        <taxon>Pseudomonadati</taxon>
        <taxon>Pseudomonadota</taxon>
        <taxon>Alphaproteobacteria</taxon>
        <taxon>Rhodobacterales</taxon>
        <taxon>Paracoccaceae</taxon>
        <taxon>Yoonia</taxon>
    </lineage>
</organism>
<evidence type="ECO:0000313" key="2">
    <source>
        <dbReference type="EMBL" id="ARU01896.1"/>
    </source>
</evidence>
<evidence type="ECO:0000259" key="1">
    <source>
        <dbReference type="SMART" id="SM00487"/>
    </source>
</evidence>
<gene>
    <name evidence="2" type="ORF">LOKVESSMR4R_02594</name>
</gene>
<dbReference type="Pfam" id="PF00270">
    <property type="entry name" value="DEAD"/>
    <property type="match status" value="1"/>
</dbReference>
<dbReference type="AlphaFoldDB" id="A0A1Y0EE34"/>
<sequence length="694" mass="77082">MSDFVKVTYGQTGKTQAPNPMGMRPMQARVYEARAAQFILLKAPPAAGKSRALMFVALDKLENQGVGKVIICVPETSIGASFRSTDLTSYGFFADWEVQTRWNLCLNGAEEGSTTRKVRAVKEFMASDDRVLVCTHATFRFAFDEIAEDKGTAAFDDCLIAIDEFHHVSAGDDNRLGEILRRILNRGQAHVMAMTGSYFRGDSIPVLRPEDEALFRSITYSYYEQLDGYRFLKSLGISYSFYRDTYISAIPDVLNPDLKTIIHIPHRGGAEAYDVKQAEVGAILNVLGTVIGKEEATGFDLVRQPDGRVLKVADLVDDGPERDRVKASLTREILGPDGKRDDVADRAKVDIIIALGMAMEGFDWVWCEHALTIGYRSSLTQIVQIIGRATRDAPGKRHAQFTNLVAEPGVETGVVTDAVNDMLKAISGALLMEQVLQPNFKFYRREDGDYRPPVEVDDEGRVHIGIGGLMVPPTSRAREIVENDMHELVAKACQQIDRRTVADDVAPEVATQMVLTEIIEKSYENLTADETESIRQDLAARMNIAAIARKMALEETEAGKGSDMDDAEGTVPEEKDAPDALNLIRMVKKFINVRELDIDLIDSINPFREGFDVASKALDTPLLQQIQSAMVAQRIQMTEEEALVLWPRIKRFTTQEGRPPNPHAADDLERRLAEAHAYIRTKKAERLRAAQGGA</sequence>
<dbReference type="InterPro" id="IPR011545">
    <property type="entry name" value="DEAD/DEAH_box_helicase_dom"/>
</dbReference>
<proteinExistence type="predicted"/>
<dbReference type="InterPro" id="IPR027417">
    <property type="entry name" value="P-loop_NTPase"/>
</dbReference>
<keyword evidence="2" id="KW-0067">ATP-binding</keyword>
<dbReference type="SMART" id="SM00487">
    <property type="entry name" value="DEXDc"/>
    <property type="match status" value="1"/>
</dbReference>
<name>A0A1Y0EE34_9RHOB</name>
<keyword evidence="2" id="KW-0378">Hydrolase</keyword>
<dbReference type="KEGG" id="lvs:LOKVESSMR4R_02594"/>
<keyword evidence="2" id="KW-0347">Helicase</keyword>
<dbReference type="Proteomes" id="UP000195273">
    <property type="component" value="Chromosome"/>
</dbReference>
<dbReference type="EMBL" id="CP021431">
    <property type="protein sequence ID" value="ARU01896.1"/>
    <property type="molecule type" value="Genomic_DNA"/>
</dbReference>
<dbReference type="RefSeq" id="WP_087209011.1">
    <property type="nucleotide sequence ID" value="NZ_CP021431.1"/>
</dbReference>
<dbReference type="Gene3D" id="3.40.50.300">
    <property type="entry name" value="P-loop containing nucleotide triphosphate hydrolases"/>
    <property type="match status" value="2"/>
</dbReference>
<evidence type="ECO:0000313" key="3">
    <source>
        <dbReference type="Proteomes" id="UP000195273"/>
    </source>
</evidence>
<protein>
    <submittedName>
        <fullName evidence="2">DEAD/DEAH box helicase</fullName>
    </submittedName>
</protein>
<dbReference type="GO" id="GO:0005524">
    <property type="term" value="F:ATP binding"/>
    <property type="evidence" value="ECO:0007669"/>
    <property type="project" value="InterPro"/>
</dbReference>
<dbReference type="SUPFAM" id="SSF52540">
    <property type="entry name" value="P-loop containing nucleoside triphosphate hydrolases"/>
    <property type="match status" value="1"/>
</dbReference>
<feature type="domain" description="Helicase ATP-binding" evidence="1">
    <location>
        <begin position="19"/>
        <end position="221"/>
    </location>
</feature>
<keyword evidence="3" id="KW-1185">Reference proteome</keyword>
<dbReference type="OrthoDB" id="9803860at2"/>
<accession>A0A1Y0EE34</accession>
<keyword evidence="2" id="KW-0547">Nucleotide-binding</keyword>
<dbReference type="GO" id="GO:0004386">
    <property type="term" value="F:helicase activity"/>
    <property type="evidence" value="ECO:0007669"/>
    <property type="project" value="UniProtKB-KW"/>
</dbReference>
<dbReference type="InterPro" id="IPR014001">
    <property type="entry name" value="Helicase_ATP-bd"/>
</dbReference>
<dbReference type="GO" id="GO:0003676">
    <property type="term" value="F:nucleic acid binding"/>
    <property type="evidence" value="ECO:0007669"/>
    <property type="project" value="InterPro"/>
</dbReference>
<reference evidence="2 3" key="1">
    <citation type="submission" date="2017-05" db="EMBL/GenBank/DDBJ databases">
        <title>Genome Sequence of Loktanella vestfoldensis Strain SMR4r Isolated from a Culture of the Diatom Skeletonema marinoi.</title>
        <authorList>
            <person name="Topel M."/>
            <person name="Pinder M.I.M."/>
            <person name="Johansson O.N."/>
            <person name="Kourtchenko O."/>
            <person name="Godhe A."/>
            <person name="Clarke A.K."/>
        </authorList>
    </citation>
    <scope>NUCLEOTIDE SEQUENCE [LARGE SCALE GENOMIC DNA]</scope>
    <source>
        <strain evidence="2 3">SMR4r</strain>
    </source>
</reference>